<gene>
    <name evidence="2" type="ORF">MM415B00245_0007</name>
</gene>
<dbReference type="AlphaFoldDB" id="A0A6M3JE65"/>
<organism evidence="2">
    <name type="scientific">viral metagenome</name>
    <dbReference type="NCBI Taxonomy" id="1070528"/>
    <lineage>
        <taxon>unclassified sequences</taxon>
        <taxon>metagenomes</taxon>
        <taxon>organismal metagenomes</taxon>
    </lineage>
</organism>
<evidence type="ECO:0000256" key="1">
    <source>
        <dbReference type="SAM" id="MobiDB-lite"/>
    </source>
</evidence>
<dbReference type="EMBL" id="MT141569">
    <property type="protein sequence ID" value="QJA67301.1"/>
    <property type="molecule type" value="Genomic_DNA"/>
</dbReference>
<evidence type="ECO:0000313" key="2">
    <source>
        <dbReference type="EMBL" id="QJA67301.1"/>
    </source>
</evidence>
<accession>A0A6M3JE65</accession>
<proteinExistence type="predicted"/>
<name>A0A6M3JE65_9ZZZZ</name>
<sequence>MNVDQIIRIIESCPAGTNLTINIGVTVNVGEPELPPEVPDLPDPDPDPPAPPTRLVVVTNAQACIKPVGNDETGKPIMEHTIVGFRVEVGEAYQVETPPVVASGGDKYYCIWRGEQDDVSRRGWYILKDNTKAL</sequence>
<feature type="region of interest" description="Disordered" evidence="1">
    <location>
        <begin position="31"/>
        <end position="51"/>
    </location>
</feature>
<protein>
    <submittedName>
        <fullName evidence="2">Uncharacterized protein</fullName>
    </submittedName>
</protein>
<reference evidence="2" key="1">
    <citation type="submission" date="2020-03" db="EMBL/GenBank/DDBJ databases">
        <title>The deep terrestrial virosphere.</title>
        <authorList>
            <person name="Holmfeldt K."/>
            <person name="Nilsson E."/>
            <person name="Simone D."/>
            <person name="Lopez-Fernandez M."/>
            <person name="Wu X."/>
            <person name="de Brujin I."/>
            <person name="Lundin D."/>
            <person name="Andersson A."/>
            <person name="Bertilsson S."/>
            <person name="Dopson M."/>
        </authorList>
    </citation>
    <scope>NUCLEOTIDE SEQUENCE</scope>
    <source>
        <strain evidence="2">MM415B00245</strain>
    </source>
</reference>